<sequence>MAYTEEQLEQQRQRKRQQQKQHLQERTIINELTIVPSYLGLLTICVHCEAKKFKGKLSGFCCNNGNVKLADTEALVALQDLFVKIDKIGYDFHNNIRAYNNLFAFTSMGVHLNQHFANGKDSVYTFRVQGGVYHAIGSLLPPIENSPKYLHLYVYNTEHEINNQLQIMPNLCRDTIELLKNILDEVNPFVANFRYLSILENIANYKLIIKADHRLDQRTYNAPTASQVAAIWVESSNPSEFLSNKDNKKTMLTEYFHLNATDLEARNYTYSEIPRATSFEDLKYINGYLCHNFKESAQRKNLLEADRSLHECMFDAKQFRSPYTLCNLFSTILVFGEPTDV</sequence>
<evidence type="ECO:0000313" key="2">
    <source>
        <dbReference type="Proteomes" id="UP000789901"/>
    </source>
</evidence>
<protein>
    <submittedName>
        <fullName evidence="1">35357_t:CDS:1</fullName>
    </submittedName>
</protein>
<organism evidence="1 2">
    <name type="scientific">Gigaspora margarita</name>
    <dbReference type="NCBI Taxonomy" id="4874"/>
    <lineage>
        <taxon>Eukaryota</taxon>
        <taxon>Fungi</taxon>
        <taxon>Fungi incertae sedis</taxon>
        <taxon>Mucoromycota</taxon>
        <taxon>Glomeromycotina</taxon>
        <taxon>Glomeromycetes</taxon>
        <taxon>Diversisporales</taxon>
        <taxon>Gigasporaceae</taxon>
        <taxon>Gigaspora</taxon>
    </lineage>
</organism>
<accession>A0ABN7URP8</accession>
<gene>
    <name evidence="1" type="ORF">GMARGA_LOCUS9863</name>
</gene>
<evidence type="ECO:0000313" key="1">
    <source>
        <dbReference type="EMBL" id="CAG8660673.1"/>
    </source>
</evidence>
<dbReference type="EMBL" id="CAJVQB010005397">
    <property type="protein sequence ID" value="CAG8660673.1"/>
    <property type="molecule type" value="Genomic_DNA"/>
</dbReference>
<reference evidence="1 2" key="1">
    <citation type="submission" date="2021-06" db="EMBL/GenBank/DDBJ databases">
        <authorList>
            <person name="Kallberg Y."/>
            <person name="Tangrot J."/>
            <person name="Rosling A."/>
        </authorList>
    </citation>
    <scope>NUCLEOTIDE SEQUENCE [LARGE SCALE GENOMIC DNA]</scope>
    <source>
        <strain evidence="1 2">120-4 pot B 10/14</strain>
    </source>
</reference>
<name>A0ABN7URP8_GIGMA</name>
<dbReference type="PANTHER" id="PTHR45786:SF74">
    <property type="entry name" value="ATP-DEPENDENT DNA HELICASE"/>
    <property type="match status" value="1"/>
</dbReference>
<comment type="caution">
    <text evidence="1">The sequence shown here is derived from an EMBL/GenBank/DDBJ whole genome shotgun (WGS) entry which is preliminary data.</text>
</comment>
<dbReference type="Proteomes" id="UP000789901">
    <property type="component" value="Unassembled WGS sequence"/>
</dbReference>
<proteinExistence type="predicted"/>
<keyword evidence="2" id="KW-1185">Reference proteome</keyword>
<dbReference type="PANTHER" id="PTHR45786">
    <property type="entry name" value="DNA BINDING PROTEIN-LIKE"/>
    <property type="match status" value="1"/>
</dbReference>